<dbReference type="Gene3D" id="2.40.10.10">
    <property type="entry name" value="Trypsin-like serine proteases"/>
    <property type="match status" value="2"/>
</dbReference>
<dbReference type="InterPro" id="IPR043504">
    <property type="entry name" value="Peptidase_S1_PA_chymotrypsin"/>
</dbReference>
<dbReference type="InterPro" id="IPR046880">
    <property type="entry name" value="TPR-S"/>
</dbReference>
<dbReference type="RefSeq" id="WP_208309287.1">
    <property type="nucleotide sequence ID" value="NZ_JAGETX010000025.1"/>
</dbReference>
<dbReference type="PANTHER" id="PTHR14389:SF3">
    <property type="entry name" value="PROTEIN FAM111A-LIKE"/>
    <property type="match status" value="1"/>
</dbReference>
<name>A0ABS3TID2_9BACT</name>
<gene>
    <name evidence="1" type="ORF">J4D97_21010</name>
</gene>
<dbReference type="EMBL" id="JAGETX010000025">
    <property type="protein sequence ID" value="MBO3273143.1"/>
    <property type="molecule type" value="Genomic_DNA"/>
</dbReference>
<comment type="caution">
    <text evidence="1">The sequence shown here is derived from an EMBL/GenBank/DDBJ whole genome shotgun (WGS) entry which is preliminary data.</text>
</comment>
<dbReference type="Proteomes" id="UP000670527">
    <property type="component" value="Unassembled WGS sequence"/>
</dbReference>
<protein>
    <submittedName>
        <fullName evidence="1">Trypsin-like peptidase domain-containing protein</fullName>
    </submittedName>
</protein>
<accession>A0ABS3TID2</accession>
<dbReference type="SUPFAM" id="SSF50494">
    <property type="entry name" value="Trypsin-like serine proteases"/>
    <property type="match status" value="1"/>
</dbReference>
<dbReference type="Pfam" id="PF20308">
    <property type="entry name" value="TPR-S"/>
    <property type="match status" value="1"/>
</dbReference>
<reference evidence="1 2" key="1">
    <citation type="submission" date="2021-03" db="EMBL/GenBank/DDBJ databases">
        <authorList>
            <person name="Kim M.K."/>
        </authorList>
    </citation>
    <scope>NUCLEOTIDE SEQUENCE [LARGE SCALE GENOMIC DNA]</scope>
    <source>
        <strain evidence="1 2">BT507</strain>
    </source>
</reference>
<evidence type="ECO:0000313" key="1">
    <source>
        <dbReference type="EMBL" id="MBO3273143.1"/>
    </source>
</evidence>
<dbReference type="Pfam" id="PF13365">
    <property type="entry name" value="Trypsin_2"/>
    <property type="match status" value="1"/>
</dbReference>
<organism evidence="1 2">
    <name type="scientific">Hymenobacter defluvii</name>
    <dbReference type="NCBI Taxonomy" id="2054411"/>
    <lineage>
        <taxon>Bacteria</taxon>
        <taxon>Pseudomonadati</taxon>
        <taxon>Bacteroidota</taxon>
        <taxon>Cytophagia</taxon>
        <taxon>Cytophagales</taxon>
        <taxon>Hymenobacteraceae</taxon>
        <taxon>Hymenobacter</taxon>
    </lineage>
</organism>
<keyword evidence="2" id="KW-1185">Reference proteome</keyword>
<dbReference type="PANTHER" id="PTHR14389">
    <property type="entry name" value="SI:CH1073-475A24.1"/>
    <property type="match status" value="1"/>
</dbReference>
<proteinExistence type="predicted"/>
<dbReference type="InterPro" id="IPR009003">
    <property type="entry name" value="Peptidase_S1_PA"/>
</dbReference>
<evidence type="ECO:0000313" key="2">
    <source>
        <dbReference type="Proteomes" id="UP000670527"/>
    </source>
</evidence>
<sequence>MDFRPSDLVGILDDLLQKFDNSACLALCNEFIAWLYQSNDSFPASEAAQVMQLLRNKRQFALMLKVGDALLQTGRASHRVHRQYAQALIDEGRLTAAIAVLTDLLRNIGNDGEPAAAAARESAEARGLLGRAHKQLYINAKSSHNQQVQQHLRQAIEAYLAVYRAAPAKNDWHGINVVALTRRAERDGVTLGETIDVAQLASALLAAVMAKEEEEAATVYDFAIAAEANIALGQPAEALYWIERYVRQPQADAFELASTLRQLTEVWQLEQATGDEKLLLPILQAKLLERQGGQLELPFTTLQQQKYDELNTMGTYEKVFGADTYSTYKWYTKGAARCLAVARIGQEADRGIGTGFLVQGSDLHPILAGEILLLTNAHVLTDDPSVREALRSDEACITFEVLGRDDMYKVGELVWSSPPAQLDTTVVRFAPEDQAQLQQLLENIDPYPLAKRLPLREGSQQRVYIIGHPAGGALCLSLQDNLLLDHQEPLIHYRTPTVGGSSGSPVFNQQWELIGIHHKGGTLPKLNGQAGNYDANEGLWIQAVRSALARFFTKDGSVPLATGN</sequence>